<evidence type="ECO:0000256" key="2">
    <source>
        <dbReference type="ARBA" id="ARBA00022679"/>
    </source>
</evidence>
<dbReference type="GO" id="GO:0006633">
    <property type="term" value="P:fatty acid biosynthetic process"/>
    <property type="evidence" value="ECO:0007669"/>
    <property type="project" value="TreeGrafter"/>
</dbReference>
<organism evidence="5 6">
    <name type="scientific">Nocardia wallacei</name>
    <dbReference type="NCBI Taxonomy" id="480035"/>
    <lineage>
        <taxon>Bacteria</taxon>
        <taxon>Bacillati</taxon>
        <taxon>Actinomycetota</taxon>
        <taxon>Actinomycetes</taxon>
        <taxon>Mycobacteriales</taxon>
        <taxon>Nocardiaceae</taxon>
        <taxon>Nocardia</taxon>
    </lineage>
</organism>
<keyword evidence="6" id="KW-1185">Reference proteome</keyword>
<proteinExistence type="predicted"/>
<sequence>MTSTLAITGWSVISPYGPDGAAFARGVTERRTALRPPRDGEHLPQSLIGVVDEFDTRTHLGRKGTRSMDRATGLAVATVGMMLDTHPVDPHAAADTALVLGTTTGSARSMMEFTRDSLTQDKPYHVDPSRFPNTVMNCAAGQCAIWHGLTGPNATISSGRATVLSALNYARRLHRGGHAATVLCGAVEELSEQRAWLEWHGAADPARRSRPLAEGCAIFLLEPAETARTPALAEILAVASRRGGAVREVARTAVHACLSRAGVEPREVWAVALEDDIGDVPAVFEGRPRLLAVTDLVGDVGAVSAGMQLAATLVHARRDDAAGRVAVVVTGDDDGTVTALAVRIGGPR</sequence>
<evidence type="ECO:0000256" key="3">
    <source>
        <dbReference type="ARBA" id="ARBA00023315"/>
    </source>
</evidence>
<dbReference type="Gene3D" id="3.40.47.10">
    <property type="match status" value="1"/>
</dbReference>
<dbReference type="GO" id="GO:0004315">
    <property type="term" value="F:3-oxoacyl-[acyl-carrier-protein] synthase activity"/>
    <property type="evidence" value="ECO:0007669"/>
    <property type="project" value="TreeGrafter"/>
</dbReference>
<dbReference type="PANTHER" id="PTHR11712">
    <property type="entry name" value="POLYKETIDE SYNTHASE-RELATED"/>
    <property type="match status" value="1"/>
</dbReference>
<evidence type="ECO:0000259" key="4">
    <source>
        <dbReference type="Pfam" id="PF00109"/>
    </source>
</evidence>
<dbReference type="KEGG" id="nwl:NWFMUON74_37130"/>
<feature type="domain" description="Beta-ketoacyl synthase-like N-terminal" evidence="4">
    <location>
        <begin position="5"/>
        <end position="200"/>
    </location>
</feature>
<dbReference type="PANTHER" id="PTHR11712:SF322">
    <property type="entry name" value="POLYKETIDE BETA-KETOACYL SYNTHASE 2-RELATED"/>
    <property type="match status" value="1"/>
</dbReference>
<dbReference type="SUPFAM" id="SSF53901">
    <property type="entry name" value="Thiolase-like"/>
    <property type="match status" value="1"/>
</dbReference>
<dbReference type="InterPro" id="IPR014030">
    <property type="entry name" value="Ketoacyl_synth_N"/>
</dbReference>
<keyword evidence="3" id="KW-0012">Acyltransferase</keyword>
<keyword evidence="2" id="KW-0808">Transferase</keyword>
<dbReference type="Proteomes" id="UP000516173">
    <property type="component" value="Chromosome"/>
</dbReference>
<comment type="pathway">
    <text evidence="1">Lipid metabolism; mycolic acid biosynthesis.</text>
</comment>
<protein>
    <submittedName>
        <fullName evidence="5">3-oxoacyl-ACP synthase</fullName>
    </submittedName>
</protein>
<dbReference type="InterPro" id="IPR016039">
    <property type="entry name" value="Thiolase-like"/>
</dbReference>
<evidence type="ECO:0000313" key="6">
    <source>
        <dbReference type="Proteomes" id="UP000516173"/>
    </source>
</evidence>
<gene>
    <name evidence="5" type="primary">fabF_2</name>
    <name evidence="5" type="ORF">NWFMUON74_37130</name>
</gene>
<dbReference type="InterPro" id="IPR000794">
    <property type="entry name" value="Beta-ketoacyl_synthase"/>
</dbReference>
<dbReference type="GeneID" id="80348234"/>
<name>A0A7G1KM87_9NOCA</name>
<evidence type="ECO:0000256" key="1">
    <source>
        <dbReference type="ARBA" id="ARBA00004796"/>
    </source>
</evidence>
<reference evidence="5 6" key="1">
    <citation type="submission" date="2020-08" db="EMBL/GenBank/DDBJ databases">
        <title>Genome Sequencing of Nocardia wallacei strain FMUON74 and assembly.</title>
        <authorList>
            <person name="Toyokawa M."/>
            <person name="Uesaka K."/>
        </authorList>
    </citation>
    <scope>NUCLEOTIDE SEQUENCE [LARGE SCALE GENOMIC DNA]</scope>
    <source>
        <strain evidence="5 6">FMUON74</strain>
    </source>
</reference>
<accession>A0A7G1KM87</accession>
<dbReference type="AlphaFoldDB" id="A0A7G1KM87"/>
<dbReference type="UniPathway" id="UPA00915"/>
<dbReference type="RefSeq" id="WP_187683107.1">
    <property type="nucleotide sequence ID" value="NZ_AP023396.1"/>
</dbReference>
<dbReference type="Pfam" id="PF00109">
    <property type="entry name" value="ketoacyl-synt"/>
    <property type="match status" value="1"/>
</dbReference>
<evidence type="ECO:0000313" key="5">
    <source>
        <dbReference type="EMBL" id="BCK55941.1"/>
    </source>
</evidence>
<dbReference type="EMBL" id="AP023396">
    <property type="protein sequence ID" value="BCK55941.1"/>
    <property type="molecule type" value="Genomic_DNA"/>
</dbReference>